<dbReference type="STRING" id="709986.Deima_1960"/>
<dbReference type="Pfam" id="PF00106">
    <property type="entry name" value="adh_short"/>
    <property type="match status" value="1"/>
</dbReference>
<comment type="similarity">
    <text evidence="1">Belongs to the short-chain dehydrogenases/reductases (SDR) family.</text>
</comment>
<evidence type="ECO:0000313" key="4">
    <source>
        <dbReference type="EMBL" id="ADV67605.1"/>
    </source>
</evidence>
<sequence>MPIDSTFDPRATALDVIAGQDLSGRVALVTGATSGLGVETARALLSAGARVYLAVRDPERGEATADALRSATGNADARVLPLDLTSLASVRAAAQTFRTHEDRLHVLINNAGVMATPPSRTQDGFELQFGTNHLGHHALFTGLLPALRAAAPARVVALSSLAHRMSDVDLTDPNFERQPYDKWIAYARSKTANALFAVGVTARHAHDGVTANAVHPGGILTGLQKFIPEEEQRAMGWMDDEGRSNPRFKTPEQGAATSIWAAVGPELDGVGGLYLEDIHEARPFDPAQPYEGVQPYALDAARAAELWALSERLLGA</sequence>
<dbReference type="NCBIfam" id="NF004845">
    <property type="entry name" value="PRK06196.1"/>
    <property type="match status" value="1"/>
</dbReference>
<dbReference type="RefSeq" id="WP_013557110.1">
    <property type="nucleotide sequence ID" value="NC_014958.1"/>
</dbReference>
<reference evidence="5" key="2">
    <citation type="submission" date="2011-01" db="EMBL/GenBank/DDBJ databases">
        <title>The complete genome of Deinococcus maricopensis DSM 21211.</title>
        <authorList>
            <consortium name="US DOE Joint Genome Institute (JGI-PGF)"/>
            <person name="Lucas S."/>
            <person name="Copeland A."/>
            <person name="Lapidus A."/>
            <person name="Goodwin L."/>
            <person name="Pitluck S."/>
            <person name="Kyrpides N."/>
            <person name="Mavromatis K."/>
            <person name="Pagani I."/>
            <person name="Ivanova N."/>
            <person name="Ovchinnikova G."/>
            <person name="Zeytun A."/>
            <person name="Detter J.C."/>
            <person name="Han C."/>
            <person name="Land M."/>
            <person name="Hauser L."/>
            <person name="Markowitz V."/>
            <person name="Cheng J.-F."/>
            <person name="Hugenholtz P."/>
            <person name="Woyke T."/>
            <person name="Wu D."/>
            <person name="Pukall R."/>
            <person name="Gehrich-Schroeter G."/>
            <person name="Brambilla E."/>
            <person name="Klenk H.-P."/>
            <person name="Eisen J.A."/>
        </authorList>
    </citation>
    <scope>NUCLEOTIDE SEQUENCE [LARGE SCALE GENOMIC DNA]</scope>
    <source>
        <strain evidence="5">DSM 21211 / LMG 22137 / NRRL B-23946 / LB-34</strain>
    </source>
</reference>
<dbReference type="EMBL" id="CP002454">
    <property type="protein sequence ID" value="ADV67605.1"/>
    <property type="molecule type" value="Genomic_DNA"/>
</dbReference>
<dbReference type="eggNOG" id="COG1028">
    <property type="taxonomic scope" value="Bacteria"/>
</dbReference>
<dbReference type="HOGENOM" id="CLU_010194_44_0_0"/>
<dbReference type="SUPFAM" id="SSF51735">
    <property type="entry name" value="NAD(P)-binding Rossmann-fold domains"/>
    <property type="match status" value="1"/>
</dbReference>
<dbReference type="FunFam" id="3.40.50.720:FF:000594">
    <property type="entry name" value="Short-chain oxidoreductase"/>
    <property type="match status" value="1"/>
</dbReference>
<dbReference type="PANTHER" id="PTHR24320:SF272">
    <property type="entry name" value="NAD(P)-BINDING ROSSMANN-FOLD SUPERFAMILY PROTEIN"/>
    <property type="match status" value="1"/>
</dbReference>
<dbReference type="OrthoDB" id="9809821at2"/>
<evidence type="ECO:0000256" key="3">
    <source>
        <dbReference type="ARBA" id="ARBA00071493"/>
    </source>
</evidence>
<gene>
    <name evidence="4" type="ordered locus">Deima_1960</name>
</gene>
<evidence type="ECO:0000313" key="5">
    <source>
        <dbReference type="Proteomes" id="UP000008635"/>
    </source>
</evidence>
<dbReference type="Proteomes" id="UP000008635">
    <property type="component" value="Chromosome"/>
</dbReference>
<keyword evidence="2" id="KW-0560">Oxidoreductase</keyword>
<dbReference type="AlphaFoldDB" id="E8U966"/>
<dbReference type="InterPro" id="IPR002347">
    <property type="entry name" value="SDR_fam"/>
</dbReference>
<proteinExistence type="inferred from homology"/>
<dbReference type="KEGG" id="dmr:Deima_1960"/>
<accession>E8U966</accession>
<evidence type="ECO:0000256" key="2">
    <source>
        <dbReference type="ARBA" id="ARBA00023002"/>
    </source>
</evidence>
<dbReference type="PRINTS" id="PR00081">
    <property type="entry name" value="GDHRDH"/>
</dbReference>
<dbReference type="InterPro" id="IPR036291">
    <property type="entry name" value="NAD(P)-bd_dom_sf"/>
</dbReference>
<keyword evidence="5" id="KW-1185">Reference proteome</keyword>
<protein>
    <recommendedName>
        <fullName evidence="3">Probable oxidoreductase</fullName>
    </recommendedName>
</protein>
<dbReference type="Gene3D" id="3.40.50.720">
    <property type="entry name" value="NAD(P)-binding Rossmann-like Domain"/>
    <property type="match status" value="1"/>
</dbReference>
<dbReference type="PANTHER" id="PTHR24320">
    <property type="entry name" value="RETINOL DEHYDROGENASE"/>
    <property type="match status" value="1"/>
</dbReference>
<evidence type="ECO:0000256" key="1">
    <source>
        <dbReference type="ARBA" id="ARBA00006484"/>
    </source>
</evidence>
<dbReference type="GO" id="GO:0016491">
    <property type="term" value="F:oxidoreductase activity"/>
    <property type="evidence" value="ECO:0007669"/>
    <property type="project" value="UniProtKB-KW"/>
</dbReference>
<reference evidence="4 5" key="1">
    <citation type="journal article" date="2011" name="Stand. Genomic Sci.">
        <title>Complete genome sequence of Deinococcus maricopensis type strain (LB-34).</title>
        <authorList>
            <person name="Pukall R."/>
            <person name="Zeytun A."/>
            <person name="Lucas S."/>
            <person name="Lapidus A."/>
            <person name="Hammon N."/>
            <person name="Deshpande S."/>
            <person name="Nolan M."/>
            <person name="Cheng J.F."/>
            <person name="Pitluck S."/>
            <person name="Liolios K."/>
            <person name="Pagani I."/>
            <person name="Mikhailova N."/>
            <person name="Ivanova N."/>
            <person name="Mavromatis K."/>
            <person name="Pati A."/>
            <person name="Tapia R."/>
            <person name="Han C."/>
            <person name="Goodwin L."/>
            <person name="Chen A."/>
            <person name="Palaniappan K."/>
            <person name="Land M."/>
            <person name="Hauser L."/>
            <person name="Chang Y.J."/>
            <person name="Jeffries C.D."/>
            <person name="Brambilla E.M."/>
            <person name="Rohde M."/>
            <person name="Goker M."/>
            <person name="Detter J.C."/>
            <person name="Woyke T."/>
            <person name="Bristow J."/>
            <person name="Eisen J.A."/>
            <person name="Markowitz V."/>
            <person name="Hugenholtz P."/>
            <person name="Kyrpides N.C."/>
            <person name="Klenk H.P."/>
        </authorList>
    </citation>
    <scope>NUCLEOTIDE SEQUENCE [LARGE SCALE GENOMIC DNA]</scope>
    <source>
        <strain evidence="5">DSM 21211 / LMG 22137 / NRRL B-23946 / LB-34</strain>
    </source>
</reference>
<name>E8U966_DEIML</name>
<organism evidence="4 5">
    <name type="scientific">Deinococcus maricopensis (strain DSM 21211 / LMG 22137 / NRRL B-23946 / LB-34)</name>
    <dbReference type="NCBI Taxonomy" id="709986"/>
    <lineage>
        <taxon>Bacteria</taxon>
        <taxon>Thermotogati</taxon>
        <taxon>Deinococcota</taxon>
        <taxon>Deinococci</taxon>
        <taxon>Deinococcales</taxon>
        <taxon>Deinococcaceae</taxon>
        <taxon>Deinococcus</taxon>
    </lineage>
</organism>